<keyword evidence="2" id="KW-1185">Reference proteome</keyword>
<evidence type="ECO:0000313" key="1">
    <source>
        <dbReference type="EMBL" id="CAD6209980.1"/>
    </source>
</evidence>
<evidence type="ECO:0000313" key="2">
    <source>
        <dbReference type="Proteomes" id="UP000604825"/>
    </source>
</evidence>
<dbReference type="EMBL" id="CAJGYO010000002">
    <property type="protein sequence ID" value="CAD6209980.1"/>
    <property type="molecule type" value="Genomic_DNA"/>
</dbReference>
<organism evidence="1 2">
    <name type="scientific">Miscanthus lutarioriparius</name>
    <dbReference type="NCBI Taxonomy" id="422564"/>
    <lineage>
        <taxon>Eukaryota</taxon>
        <taxon>Viridiplantae</taxon>
        <taxon>Streptophyta</taxon>
        <taxon>Embryophyta</taxon>
        <taxon>Tracheophyta</taxon>
        <taxon>Spermatophyta</taxon>
        <taxon>Magnoliopsida</taxon>
        <taxon>Liliopsida</taxon>
        <taxon>Poales</taxon>
        <taxon>Poaceae</taxon>
        <taxon>PACMAD clade</taxon>
        <taxon>Panicoideae</taxon>
        <taxon>Andropogonodae</taxon>
        <taxon>Andropogoneae</taxon>
        <taxon>Saccharinae</taxon>
        <taxon>Miscanthus</taxon>
    </lineage>
</organism>
<gene>
    <name evidence="1" type="ORF">NCGR_LOCUS6120</name>
</gene>
<dbReference type="AlphaFoldDB" id="A0A811MT19"/>
<comment type="caution">
    <text evidence="1">The sequence shown here is derived from an EMBL/GenBank/DDBJ whole genome shotgun (WGS) entry which is preliminary data.</text>
</comment>
<name>A0A811MT19_9POAL</name>
<proteinExistence type="predicted"/>
<dbReference type="Proteomes" id="UP000604825">
    <property type="component" value="Unassembled WGS sequence"/>
</dbReference>
<accession>A0A811MT19</accession>
<sequence>MEPNKQGDAALSNPTADLKARLDAMRLGDPFSSQPLSPQHVLVPSAAPVMRTPPKMPQSPPRVLVPTAANVARPLLL</sequence>
<protein>
    <submittedName>
        <fullName evidence="1">Uncharacterized protein</fullName>
    </submittedName>
</protein>
<reference evidence="1" key="1">
    <citation type="submission" date="2020-10" db="EMBL/GenBank/DDBJ databases">
        <authorList>
            <person name="Han B."/>
            <person name="Lu T."/>
            <person name="Zhao Q."/>
            <person name="Huang X."/>
            <person name="Zhao Y."/>
        </authorList>
    </citation>
    <scope>NUCLEOTIDE SEQUENCE</scope>
</reference>